<evidence type="ECO:0000256" key="5">
    <source>
        <dbReference type="ARBA" id="ARBA00022989"/>
    </source>
</evidence>
<evidence type="ECO:0000256" key="2">
    <source>
        <dbReference type="ARBA" id="ARBA00010992"/>
    </source>
</evidence>
<evidence type="ECO:0000256" key="3">
    <source>
        <dbReference type="ARBA" id="ARBA00022448"/>
    </source>
</evidence>
<keyword evidence="6 8" id="KW-0472">Membrane</keyword>
<feature type="transmembrane region" description="Helical" evidence="8">
    <location>
        <begin position="368"/>
        <end position="389"/>
    </location>
</feature>
<feature type="transmembrane region" description="Helical" evidence="8">
    <location>
        <begin position="155"/>
        <end position="174"/>
    </location>
</feature>
<dbReference type="Proteomes" id="UP000053411">
    <property type="component" value="Unassembled WGS sequence"/>
</dbReference>
<evidence type="ECO:0000256" key="6">
    <source>
        <dbReference type="ARBA" id="ARBA00023136"/>
    </source>
</evidence>
<organism evidence="11 12">
    <name type="scientific">Fonsecaea multimorphosa CBS 102226</name>
    <dbReference type="NCBI Taxonomy" id="1442371"/>
    <lineage>
        <taxon>Eukaryota</taxon>
        <taxon>Fungi</taxon>
        <taxon>Dikarya</taxon>
        <taxon>Ascomycota</taxon>
        <taxon>Pezizomycotina</taxon>
        <taxon>Eurotiomycetes</taxon>
        <taxon>Chaetothyriomycetidae</taxon>
        <taxon>Chaetothyriales</taxon>
        <taxon>Herpotrichiellaceae</taxon>
        <taxon>Fonsecaea</taxon>
    </lineage>
</organism>
<feature type="transmembrane region" description="Helical" evidence="8">
    <location>
        <begin position="245"/>
        <end position="266"/>
    </location>
</feature>
<dbReference type="SUPFAM" id="SSF103473">
    <property type="entry name" value="MFS general substrate transporter"/>
    <property type="match status" value="1"/>
</dbReference>
<evidence type="ECO:0000256" key="8">
    <source>
        <dbReference type="SAM" id="Phobius"/>
    </source>
</evidence>
<dbReference type="FunFam" id="1.20.1250.20:FF:000090">
    <property type="entry name" value="MFS sugar transporter, putative"/>
    <property type="match status" value="1"/>
</dbReference>
<dbReference type="AlphaFoldDB" id="A0A0D2K2W9"/>
<evidence type="ECO:0000256" key="9">
    <source>
        <dbReference type="SAM" id="SignalP"/>
    </source>
</evidence>
<comment type="subcellular location">
    <subcellularLocation>
        <location evidence="1">Membrane</location>
        <topology evidence="1">Multi-pass membrane protein</topology>
    </subcellularLocation>
</comment>
<evidence type="ECO:0000256" key="7">
    <source>
        <dbReference type="RuleBase" id="RU003346"/>
    </source>
</evidence>
<feature type="domain" description="Major facilitator superfamily (MFS) profile" evidence="10">
    <location>
        <begin position="85"/>
        <end position="522"/>
    </location>
</feature>
<dbReference type="PROSITE" id="PS00217">
    <property type="entry name" value="SUGAR_TRANSPORT_2"/>
    <property type="match status" value="1"/>
</dbReference>
<feature type="transmembrane region" description="Helical" evidence="8">
    <location>
        <begin position="213"/>
        <end position="233"/>
    </location>
</feature>
<keyword evidence="9" id="KW-0732">Signal</keyword>
<reference evidence="11 12" key="1">
    <citation type="submission" date="2015-01" db="EMBL/GenBank/DDBJ databases">
        <title>The Genome Sequence of Fonsecaea multimorphosa CBS 102226.</title>
        <authorList>
            <consortium name="The Broad Institute Genomics Platform"/>
            <person name="Cuomo C."/>
            <person name="de Hoog S."/>
            <person name="Gorbushina A."/>
            <person name="Stielow B."/>
            <person name="Teixiera M."/>
            <person name="Abouelleil A."/>
            <person name="Chapman S.B."/>
            <person name="Priest M."/>
            <person name="Young S.K."/>
            <person name="Wortman J."/>
            <person name="Nusbaum C."/>
            <person name="Birren B."/>
        </authorList>
    </citation>
    <scope>NUCLEOTIDE SEQUENCE [LARGE SCALE GENOMIC DNA]</scope>
    <source>
        <strain evidence="11 12">CBS 102226</strain>
    </source>
</reference>
<dbReference type="GO" id="GO:0016020">
    <property type="term" value="C:membrane"/>
    <property type="evidence" value="ECO:0007669"/>
    <property type="project" value="UniProtKB-SubCell"/>
</dbReference>
<proteinExistence type="inferred from homology"/>
<sequence>MCGFPAPSASQYEAQLLGGLLVILVASLVPKSLSAPQDTVKGAITFSDRPRPSRHFAEYDSHDITSSFNRSQHPVNKTNHPLEGMLPSGSSKRHLDALNSGIISSSIAQTDFVDRFGNGTLADNTAGGIVSSFTGGAIVSSLFLNVLSDKYGRRAAIFIGALLACLGGALQGGANSVATVIVGRVIAGLAVGLLSATIPNYCSEVAHPKYRALLAGLQQWNIGLGFVCAQWIGYGSSLVHGPFSWRFPLSFQVLPALVLAAGIWFLPESPRFLAERGHTAYAHAVLRRLHRSQDLVETEYKRIQDNLEAEHKSRMRWLDMFREPRLRRRVLLACGIQLFTITSGINVINYYGPRIYSYLHFSTTRSLMIIGIYGALAQVYNTICIAFVDRVGRRKLLIPSMIGMGAALCVNATLSHFYIAGKADHGRNENALRACVAMYFVFSVFFTSLGCISWIFSSEIFPTAIRAKGTSLSTFTNWAVNLIFAQCSPIALSRMGYRYFYIFTAFNWIAAAVVYFFYPETQGHTLETVNELFGDLQLQNSADPPENIILSAVNEDKIVVEEQAAETTRSALNVGEGGSGDIGRHLRRQQIDSA</sequence>
<evidence type="ECO:0000259" key="10">
    <source>
        <dbReference type="PROSITE" id="PS50850"/>
    </source>
</evidence>
<dbReference type="Pfam" id="PF00083">
    <property type="entry name" value="Sugar_tr"/>
    <property type="match status" value="1"/>
</dbReference>
<comment type="similarity">
    <text evidence="2 7">Belongs to the major facilitator superfamily. Sugar transporter (TC 2.A.1.1) family.</text>
</comment>
<keyword evidence="3 7" id="KW-0813">Transport</keyword>
<accession>A0A0D2K2W9</accession>
<keyword evidence="12" id="KW-1185">Reference proteome</keyword>
<dbReference type="PANTHER" id="PTHR48022">
    <property type="entry name" value="PLASTIDIC GLUCOSE TRANSPORTER 4"/>
    <property type="match status" value="1"/>
</dbReference>
<feature type="transmembrane region" description="Helical" evidence="8">
    <location>
        <begin position="180"/>
        <end position="201"/>
    </location>
</feature>
<dbReference type="VEuPathDB" id="FungiDB:Z520_03878"/>
<keyword evidence="5 8" id="KW-1133">Transmembrane helix</keyword>
<dbReference type="PANTHER" id="PTHR48022:SF9">
    <property type="entry name" value="MAJOR FACILITATOR SUPERFAMILY (MFS) PROFILE DOMAIN-CONTAINING PROTEIN"/>
    <property type="match status" value="1"/>
</dbReference>
<dbReference type="Gene3D" id="1.20.1250.20">
    <property type="entry name" value="MFS general substrate transporter like domains"/>
    <property type="match status" value="1"/>
</dbReference>
<dbReference type="NCBIfam" id="TIGR00879">
    <property type="entry name" value="SP"/>
    <property type="match status" value="1"/>
</dbReference>
<feature type="transmembrane region" description="Helical" evidence="8">
    <location>
        <begin position="396"/>
        <end position="419"/>
    </location>
</feature>
<feature type="transmembrane region" description="Helical" evidence="8">
    <location>
        <begin position="431"/>
        <end position="456"/>
    </location>
</feature>
<keyword evidence="4 8" id="KW-0812">Transmembrane</keyword>
<name>A0A0D2K2W9_9EURO</name>
<gene>
    <name evidence="11" type="ORF">Z520_03878</name>
</gene>
<dbReference type="GeneID" id="27709624"/>
<dbReference type="InterPro" id="IPR036259">
    <property type="entry name" value="MFS_trans_sf"/>
</dbReference>
<evidence type="ECO:0000313" key="12">
    <source>
        <dbReference type="Proteomes" id="UP000053411"/>
    </source>
</evidence>
<dbReference type="PRINTS" id="PR00171">
    <property type="entry name" value="SUGRTRNSPORT"/>
</dbReference>
<protein>
    <recommendedName>
        <fullName evidence="10">Major facilitator superfamily (MFS) profile domain-containing protein</fullName>
    </recommendedName>
</protein>
<dbReference type="InterPro" id="IPR003663">
    <property type="entry name" value="Sugar/inositol_transpt"/>
</dbReference>
<dbReference type="InterPro" id="IPR020846">
    <property type="entry name" value="MFS_dom"/>
</dbReference>
<dbReference type="InterPro" id="IPR005829">
    <property type="entry name" value="Sugar_transporter_CS"/>
</dbReference>
<feature type="transmembrane region" description="Helical" evidence="8">
    <location>
        <begin position="330"/>
        <end position="348"/>
    </location>
</feature>
<feature type="chain" id="PRO_5002245412" description="Major facilitator superfamily (MFS) profile domain-containing protein" evidence="9">
    <location>
        <begin position="35"/>
        <end position="594"/>
    </location>
</feature>
<dbReference type="InterPro" id="IPR005828">
    <property type="entry name" value="MFS_sugar_transport-like"/>
</dbReference>
<evidence type="ECO:0000256" key="1">
    <source>
        <dbReference type="ARBA" id="ARBA00004141"/>
    </source>
</evidence>
<feature type="transmembrane region" description="Helical" evidence="8">
    <location>
        <begin position="126"/>
        <end position="148"/>
    </location>
</feature>
<evidence type="ECO:0000256" key="4">
    <source>
        <dbReference type="ARBA" id="ARBA00022692"/>
    </source>
</evidence>
<dbReference type="RefSeq" id="XP_016634315.1">
    <property type="nucleotide sequence ID" value="XM_016774388.1"/>
</dbReference>
<feature type="transmembrane region" description="Helical" evidence="8">
    <location>
        <begin position="499"/>
        <end position="518"/>
    </location>
</feature>
<dbReference type="OrthoDB" id="6612291at2759"/>
<dbReference type="InterPro" id="IPR050360">
    <property type="entry name" value="MFS_Sugar_Transporters"/>
</dbReference>
<dbReference type="PROSITE" id="PS50850">
    <property type="entry name" value="MFS"/>
    <property type="match status" value="1"/>
</dbReference>
<dbReference type="GO" id="GO:0005351">
    <property type="term" value="F:carbohydrate:proton symporter activity"/>
    <property type="evidence" value="ECO:0007669"/>
    <property type="project" value="TreeGrafter"/>
</dbReference>
<feature type="signal peptide" evidence="9">
    <location>
        <begin position="1"/>
        <end position="34"/>
    </location>
</feature>
<evidence type="ECO:0000313" key="11">
    <source>
        <dbReference type="EMBL" id="KIY00193.1"/>
    </source>
</evidence>
<dbReference type="EMBL" id="KN848067">
    <property type="protein sequence ID" value="KIY00193.1"/>
    <property type="molecule type" value="Genomic_DNA"/>
</dbReference>